<dbReference type="PANTHER" id="PTHR33124:SF12">
    <property type="entry name" value="TRANSCRIPTION FACTOR BHLH148"/>
    <property type="match status" value="1"/>
</dbReference>
<dbReference type="GO" id="GO:0046983">
    <property type="term" value="F:protein dimerization activity"/>
    <property type="evidence" value="ECO:0007669"/>
    <property type="project" value="InterPro"/>
</dbReference>
<evidence type="ECO:0000256" key="2">
    <source>
        <dbReference type="ARBA" id="ARBA00023015"/>
    </source>
</evidence>
<dbReference type="Pfam" id="PF26576">
    <property type="entry name" value="IBH1_N"/>
    <property type="match status" value="1"/>
</dbReference>
<evidence type="ECO:0000259" key="4">
    <source>
        <dbReference type="Pfam" id="PF26576"/>
    </source>
</evidence>
<comment type="similarity">
    <text evidence="1">Belongs to the bHLH protein family.</text>
</comment>
<dbReference type="EMBL" id="KZ451982">
    <property type="protein sequence ID" value="PKA54677.1"/>
    <property type="molecule type" value="Genomic_DNA"/>
</dbReference>
<proteinExistence type="inferred from homology"/>
<dbReference type="InterPro" id="IPR036638">
    <property type="entry name" value="HLH_DNA-bd_sf"/>
</dbReference>
<organism evidence="5 6">
    <name type="scientific">Apostasia shenzhenica</name>
    <dbReference type="NCBI Taxonomy" id="1088818"/>
    <lineage>
        <taxon>Eukaryota</taxon>
        <taxon>Viridiplantae</taxon>
        <taxon>Streptophyta</taxon>
        <taxon>Embryophyta</taxon>
        <taxon>Tracheophyta</taxon>
        <taxon>Spermatophyta</taxon>
        <taxon>Magnoliopsida</taxon>
        <taxon>Liliopsida</taxon>
        <taxon>Asparagales</taxon>
        <taxon>Orchidaceae</taxon>
        <taxon>Apostasioideae</taxon>
        <taxon>Apostasia</taxon>
    </lineage>
</organism>
<dbReference type="InterPro" id="IPR044660">
    <property type="entry name" value="IBH1-like"/>
</dbReference>
<keyword evidence="2" id="KW-0805">Transcription regulation</keyword>
<dbReference type="GO" id="GO:0006355">
    <property type="term" value="P:regulation of DNA-templated transcription"/>
    <property type="evidence" value="ECO:0007669"/>
    <property type="project" value="InterPro"/>
</dbReference>
<keyword evidence="6" id="KW-1185">Reference proteome</keyword>
<dbReference type="Proteomes" id="UP000236161">
    <property type="component" value="Unassembled WGS sequence"/>
</dbReference>
<keyword evidence="3" id="KW-0804">Transcription</keyword>
<sequence length="198" mass="21656">MAIWNTEGDLATNQGDRKRKRSELEYSRPLLRKWRTESEQRMYSVKLVEALRRVRRSTQAAAVRPRSRAVREAADRALAVAARGRTKWSRAILSSRNKIKQSRRRLPEAFPSLSRSKLIVATGDGCLSAGKKKSSPDLGSKAAILGRIVPGCQKLSFATLLEEASDYIAALEMQIRSMAALTAILSASGGGSSDAPAT</sequence>
<dbReference type="PANTHER" id="PTHR33124">
    <property type="entry name" value="TRANSCRIPTION FACTOR IBH1-LIKE 1"/>
    <property type="match status" value="1"/>
</dbReference>
<gene>
    <name evidence="5" type="primary">BHLH148</name>
    <name evidence="5" type="ORF">AXF42_Ash000512</name>
</gene>
<evidence type="ECO:0000313" key="5">
    <source>
        <dbReference type="EMBL" id="PKA54677.1"/>
    </source>
</evidence>
<dbReference type="SUPFAM" id="SSF47459">
    <property type="entry name" value="HLH, helix-loop-helix DNA-binding domain"/>
    <property type="match status" value="1"/>
</dbReference>
<dbReference type="OrthoDB" id="1647165at2759"/>
<name>A0A2I0AGK6_9ASPA</name>
<reference evidence="5 6" key="1">
    <citation type="journal article" date="2017" name="Nature">
        <title>The Apostasia genome and the evolution of orchids.</title>
        <authorList>
            <person name="Zhang G.Q."/>
            <person name="Liu K.W."/>
            <person name="Li Z."/>
            <person name="Lohaus R."/>
            <person name="Hsiao Y.Y."/>
            <person name="Niu S.C."/>
            <person name="Wang J.Y."/>
            <person name="Lin Y.C."/>
            <person name="Xu Q."/>
            <person name="Chen L.J."/>
            <person name="Yoshida K."/>
            <person name="Fujiwara S."/>
            <person name="Wang Z.W."/>
            <person name="Zhang Y.Q."/>
            <person name="Mitsuda N."/>
            <person name="Wang M."/>
            <person name="Liu G.H."/>
            <person name="Pecoraro L."/>
            <person name="Huang H.X."/>
            <person name="Xiao X.J."/>
            <person name="Lin M."/>
            <person name="Wu X.Y."/>
            <person name="Wu W.L."/>
            <person name="Chen Y.Y."/>
            <person name="Chang S.B."/>
            <person name="Sakamoto S."/>
            <person name="Ohme-Takagi M."/>
            <person name="Yagi M."/>
            <person name="Zeng S.J."/>
            <person name="Shen C.Y."/>
            <person name="Yeh C.M."/>
            <person name="Luo Y.B."/>
            <person name="Tsai W.C."/>
            <person name="Van de Peer Y."/>
            <person name="Liu Z.J."/>
        </authorList>
    </citation>
    <scope>NUCLEOTIDE SEQUENCE [LARGE SCALE GENOMIC DNA]</scope>
    <source>
        <strain evidence="6">cv. Shenzhen</strain>
        <tissue evidence="5">Stem</tissue>
    </source>
</reference>
<accession>A0A2I0AGK6</accession>
<dbReference type="STRING" id="1088818.A0A2I0AGK6"/>
<protein>
    <submittedName>
        <fullName evidence="5">Transcription factor bHLH148</fullName>
    </submittedName>
</protein>
<feature type="domain" description="IBH1-like N-terminal" evidence="4">
    <location>
        <begin position="37"/>
        <end position="98"/>
    </location>
</feature>
<dbReference type="InterPro" id="IPR059002">
    <property type="entry name" value="IBH1_N"/>
</dbReference>
<evidence type="ECO:0000256" key="1">
    <source>
        <dbReference type="ARBA" id="ARBA00005510"/>
    </source>
</evidence>
<evidence type="ECO:0000256" key="3">
    <source>
        <dbReference type="ARBA" id="ARBA00023163"/>
    </source>
</evidence>
<dbReference type="AlphaFoldDB" id="A0A2I0AGK6"/>
<evidence type="ECO:0000313" key="6">
    <source>
        <dbReference type="Proteomes" id="UP000236161"/>
    </source>
</evidence>